<gene>
    <name evidence="1" type="ORF">GCM10009787_00950</name>
</gene>
<evidence type="ECO:0000313" key="2">
    <source>
        <dbReference type="Proteomes" id="UP001501391"/>
    </source>
</evidence>
<organism evidence="1 2">
    <name type="scientific">Streptomyces bangladeshensis</name>
    <dbReference type="NCBI Taxonomy" id="295352"/>
    <lineage>
        <taxon>Bacteria</taxon>
        <taxon>Bacillati</taxon>
        <taxon>Actinomycetota</taxon>
        <taxon>Actinomycetes</taxon>
        <taxon>Kitasatosporales</taxon>
        <taxon>Streptomycetaceae</taxon>
        <taxon>Streptomyces</taxon>
    </lineage>
</organism>
<protein>
    <submittedName>
        <fullName evidence="1">Uncharacterized protein</fullName>
    </submittedName>
</protein>
<dbReference type="EMBL" id="BAAAOQ010000001">
    <property type="protein sequence ID" value="GAA2190733.1"/>
    <property type="molecule type" value="Genomic_DNA"/>
</dbReference>
<comment type="caution">
    <text evidence="1">The sequence shown here is derived from an EMBL/GenBank/DDBJ whole genome shotgun (WGS) entry which is preliminary data.</text>
</comment>
<accession>A0ABP5N379</accession>
<keyword evidence="2" id="KW-1185">Reference proteome</keyword>
<dbReference type="Proteomes" id="UP001501391">
    <property type="component" value="Unassembled WGS sequence"/>
</dbReference>
<evidence type="ECO:0000313" key="1">
    <source>
        <dbReference type="EMBL" id="GAA2190733.1"/>
    </source>
</evidence>
<name>A0ABP5N379_9ACTN</name>
<proteinExistence type="predicted"/>
<reference evidence="2" key="1">
    <citation type="journal article" date="2019" name="Int. J. Syst. Evol. Microbiol.">
        <title>The Global Catalogue of Microorganisms (GCM) 10K type strain sequencing project: providing services to taxonomists for standard genome sequencing and annotation.</title>
        <authorList>
            <consortium name="The Broad Institute Genomics Platform"/>
            <consortium name="The Broad Institute Genome Sequencing Center for Infectious Disease"/>
            <person name="Wu L."/>
            <person name="Ma J."/>
        </authorList>
    </citation>
    <scope>NUCLEOTIDE SEQUENCE [LARGE SCALE GENOMIC DNA]</scope>
    <source>
        <strain evidence="2">JCM 14924</strain>
    </source>
</reference>
<sequence>MGGHVMFRVDVISEPAAALNPDGSLWGAEARKLAQHDVSLVKPALLFAEHVELVSFRIDMQAIVESDALQHFRMPMRLVGSFAGAAIRRDPDELEKLGLTPDDLCTKEEAVDYFNEGVADPGGNLKNFYLRHSEKIAKYRLAVRTVLVERRDGLIADELEIAISRGVLECSGWSSVQPLPDQLAWTDLWEEFIPYTAQCVVERLAESSNVPFIDPAARLSISHTLGSETLVQFNGMARDVRLPVTIAGSFLTHLPGLSELKVDELLDLRDSLDEYLPAFRGELLDLSNEIETENTEDTEKLGREIERRWHRDISPALQEIRQEVIKARYPRHLLSTFSADKATMTSTATSVVLAAGSVFAGAGALIPAAAAAAFPFVKALNESLKSRNDLRKNRLYFLYGVQQHLKRK</sequence>